<dbReference type="RefSeq" id="WP_277523166.1">
    <property type="nucleotide sequence ID" value="NZ_JAMQOT010000006.1"/>
</dbReference>
<dbReference type="PROSITE" id="PS00659">
    <property type="entry name" value="GLYCOSYL_HYDROL_F5"/>
    <property type="match status" value="1"/>
</dbReference>
<keyword evidence="2" id="KW-0326">Glycosidase</keyword>
<dbReference type="InterPro" id="IPR001547">
    <property type="entry name" value="Glyco_hydro_5"/>
</dbReference>
<keyword evidence="6" id="KW-1185">Reference proteome</keyword>
<dbReference type="PANTHER" id="PTHR34142">
    <property type="entry name" value="ENDO-BETA-1,4-GLUCANASE A"/>
    <property type="match status" value="1"/>
</dbReference>
<gene>
    <name evidence="5" type="ORF">NDI89_17000</name>
</gene>
<dbReference type="Pfam" id="PF00150">
    <property type="entry name" value="Cellulase"/>
    <property type="match status" value="1"/>
</dbReference>
<dbReference type="InterPro" id="IPR017853">
    <property type="entry name" value="GH"/>
</dbReference>
<protein>
    <submittedName>
        <fullName evidence="5">Glycoside hydrolase family 5 protein</fullName>
    </submittedName>
</protein>
<proteinExistence type="predicted"/>
<evidence type="ECO:0000313" key="6">
    <source>
        <dbReference type="Proteomes" id="UP001154061"/>
    </source>
</evidence>
<organism evidence="5 6">
    <name type="scientific">Natrinema salsiterrestre</name>
    <dbReference type="NCBI Taxonomy" id="2950540"/>
    <lineage>
        <taxon>Archaea</taxon>
        <taxon>Methanobacteriati</taxon>
        <taxon>Methanobacteriota</taxon>
        <taxon>Stenosarchaea group</taxon>
        <taxon>Halobacteria</taxon>
        <taxon>Halobacteriales</taxon>
        <taxon>Natrialbaceae</taxon>
        <taxon>Natrinema</taxon>
    </lineage>
</organism>
<feature type="region of interest" description="Disordered" evidence="3">
    <location>
        <begin position="1"/>
        <end position="22"/>
    </location>
</feature>
<sequence length="490" mass="55303">MTTNEHETRRDRNSDEITTPTDHSRRAFLAMTGVGTTGVAAGAFADPVRADVDTTDRGIETPWLERDGNVLRDPAGNEVVLRGVNVIDPARTARSWRRPLSETIDHATDPDRSWHARIIRIPVQTGDIVTVDPADGSVSGDPQNEVDPGTITQEQLEAYIEHHLRPVVDHCAEIGVYCIVDYHRHADTSLEYTDPALDEEVRMFWDVVAPEFADESHVLYELYNEPIGPYAGQDPGEDYRIRGDDAEQAWLEWRETAQPWVDTIRSHAERNVVIIGSPRWSQYTYWAPRHEFEGENLAYSGHVYAGHDGLRPLGDYFGEPSEEVPVFLTEFGYQRDAGSPLSGTTSEDGAAFESFFDEYDTVHPQIWCFDRSWKPYMFDGDAPDEWTLLGGEDYQGEWWQTFLAERRTDDLPQTGGGSETISVGEYEARDIDGDGLYEDVNGDNETTHGDVNALFENRNADGVQNNPEKFDFDGNGRFGFSDILELLERL</sequence>
<dbReference type="EMBL" id="JAMQOT010000006">
    <property type="protein sequence ID" value="MDF9747287.1"/>
    <property type="molecule type" value="Genomic_DNA"/>
</dbReference>
<dbReference type="Proteomes" id="UP001154061">
    <property type="component" value="Unassembled WGS sequence"/>
</dbReference>
<feature type="compositionally biased region" description="Basic and acidic residues" evidence="3">
    <location>
        <begin position="1"/>
        <end position="15"/>
    </location>
</feature>
<dbReference type="GO" id="GO:0004553">
    <property type="term" value="F:hydrolase activity, hydrolyzing O-glycosyl compounds"/>
    <property type="evidence" value="ECO:0007669"/>
    <property type="project" value="InterPro"/>
</dbReference>
<keyword evidence="1 5" id="KW-0378">Hydrolase</keyword>
<dbReference type="GO" id="GO:0000272">
    <property type="term" value="P:polysaccharide catabolic process"/>
    <property type="evidence" value="ECO:0007669"/>
    <property type="project" value="InterPro"/>
</dbReference>
<dbReference type="PROSITE" id="PS51318">
    <property type="entry name" value="TAT"/>
    <property type="match status" value="1"/>
</dbReference>
<dbReference type="InterPro" id="IPR018087">
    <property type="entry name" value="Glyco_hydro_5_CS"/>
</dbReference>
<name>A0A9Q4Q4E1_9EURY</name>
<evidence type="ECO:0000256" key="2">
    <source>
        <dbReference type="ARBA" id="ARBA00023295"/>
    </source>
</evidence>
<feature type="domain" description="Glycoside hydrolase family 5" evidence="4">
    <location>
        <begin position="74"/>
        <end position="367"/>
    </location>
</feature>
<accession>A0A9Q4Q4E1</accession>
<comment type="caution">
    <text evidence="5">The sequence shown here is derived from an EMBL/GenBank/DDBJ whole genome shotgun (WGS) entry which is preliminary data.</text>
</comment>
<evidence type="ECO:0000313" key="5">
    <source>
        <dbReference type="EMBL" id="MDF9747287.1"/>
    </source>
</evidence>
<evidence type="ECO:0000256" key="3">
    <source>
        <dbReference type="SAM" id="MobiDB-lite"/>
    </source>
</evidence>
<dbReference type="Gene3D" id="3.20.20.80">
    <property type="entry name" value="Glycosidases"/>
    <property type="match status" value="1"/>
</dbReference>
<dbReference type="AlphaFoldDB" id="A0A9Q4Q4E1"/>
<reference evidence="5" key="1">
    <citation type="submission" date="2022-06" db="EMBL/GenBank/DDBJ databases">
        <title>Natrinema sp. a new haloarchaeum isolate from saline soil.</title>
        <authorList>
            <person name="Strakova D."/>
            <person name="Galisteo C."/>
            <person name="Sanchez-Porro C."/>
            <person name="Ventosa A."/>
        </authorList>
    </citation>
    <scope>NUCLEOTIDE SEQUENCE</scope>
    <source>
        <strain evidence="5">S1CR25-10</strain>
    </source>
</reference>
<evidence type="ECO:0000256" key="1">
    <source>
        <dbReference type="ARBA" id="ARBA00022801"/>
    </source>
</evidence>
<evidence type="ECO:0000259" key="4">
    <source>
        <dbReference type="Pfam" id="PF00150"/>
    </source>
</evidence>
<dbReference type="SUPFAM" id="SSF51445">
    <property type="entry name" value="(Trans)glycosidases"/>
    <property type="match status" value="1"/>
</dbReference>
<dbReference type="PANTHER" id="PTHR34142:SF1">
    <property type="entry name" value="GLYCOSIDE HYDROLASE FAMILY 5 DOMAIN-CONTAINING PROTEIN"/>
    <property type="match status" value="1"/>
</dbReference>
<dbReference type="InterPro" id="IPR006311">
    <property type="entry name" value="TAT_signal"/>
</dbReference>